<comment type="caution">
    <text evidence="2">The sequence shown here is derived from an EMBL/GenBank/DDBJ whole genome shotgun (WGS) entry which is preliminary data.</text>
</comment>
<dbReference type="SUPFAM" id="SSF55729">
    <property type="entry name" value="Acyl-CoA N-acyltransferases (Nat)"/>
    <property type="match status" value="1"/>
</dbReference>
<keyword evidence="2" id="KW-0808">Transferase</keyword>
<dbReference type="Proteomes" id="UP000052013">
    <property type="component" value="Unassembled WGS sequence"/>
</dbReference>
<dbReference type="InterPro" id="IPR000182">
    <property type="entry name" value="GNAT_dom"/>
</dbReference>
<sequence>MTNNRIKIRPLRPDELKAFWQLAFSNPNAEWTKWNGPYFHDQLPTKIDFLTNIGPSDWLNNDYRWVITLDQQLVGALFAYFDDGNLKRWLDIGITIYPDEAWGNHIGSTALKLWIDHLFTDVTQLPHIGFTTWSGNKRMMALGDRIGMKLEGQIRQVRYWQGQYYDSIKYGILKKEWKKMASNEK</sequence>
<evidence type="ECO:0000313" key="2">
    <source>
        <dbReference type="EMBL" id="KRL62524.1"/>
    </source>
</evidence>
<gene>
    <name evidence="2" type="ORF">FC85_GL002037</name>
</gene>
<dbReference type="AlphaFoldDB" id="A0A0R1S058"/>
<evidence type="ECO:0000259" key="1">
    <source>
        <dbReference type="PROSITE" id="PS51186"/>
    </source>
</evidence>
<dbReference type="STRING" id="1423739.FC85_GL002037"/>
<dbReference type="PATRIC" id="fig|1423739.3.peg.2123"/>
<protein>
    <submittedName>
        <fullName evidence="2">Acetyltransferase, GNAT family</fullName>
    </submittedName>
</protein>
<reference evidence="2 3" key="1">
    <citation type="journal article" date="2015" name="Genome Announc.">
        <title>Expanding the biotechnology potential of lactobacilli through comparative genomics of 213 strains and associated genera.</title>
        <authorList>
            <person name="Sun Z."/>
            <person name="Harris H.M."/>
            <person name="McCann A."/>
            <person name="Guo C."/>
            <person name="Argimon S."/>
            <person name="Zhang W."/>
            <person name="Yang X."/>
            <person name="Jeffery I.B."/>
            <person name="Cooney J.C."/>
            <person name="Kagawa T.F."/>
            <person name="Liu W."/>
            <person name="Song Y."/>
            <person name="Salvetti E."/>
            <person name="Wrobel A."/>
            <person name="Rasinkangas P."/>
            <person name="Parkhill J."/>
            <person name="Rea M.C."/>
            <person name="O'Sullivan O."/>
            <person name="Ritari J."/>
            <person name="Douillard F.P."/>
            <person name="Paul Ross R."/>
            <person name="Yang R."/>
            <person name="Briner A.E."/>
            <person name="Felis G.E."/>
            <person name="de Vos W.M."/>
            <person name="Barrangou R."/>
            <person name="Klaenhammer T.R."/>
            <person name="Caufield P.W."/>
            <person name="Cui Y."/>
            <person name="Zhang H."/>
            <person name="O'Toole P.W."/>
        </authorList>
    </citation>
    <scope>NUCLEOTIDE SEQUENCE [LARGE SCALE GENOMIC DNA]</scope>
    <source>
        <strain evidence="2 3">DSM 14421</strain>
    </source>
</reference>
<proteinExistence type="predicted"/>
<dbReference type="PANTHER" id="PTHR43415">
    <property type="entry name" value="SPERMIDINE N(1)-ACETYLTRANSFERASE"/>
    <property type="match status" value="1"/>
</dbReference>
<dbReference type="PROSITE" id="PS51186">
    <property type="entry name" value="GNAT"/>
    <property type="match status" value="1"/>
</dbReference>
<evidence type="ECO:0000313" key="3">
    <source>
        <dbReference type="Proteomes" id="UP000052013"/>
    </source>
</evidence>
<accession>A0A0R1S058</accession>
<feature type="domain" description="N-acetyltransferase" evidence="1">
    <location>
        <begin position="6"/>
        <end position="171"/>
    </location>
</feature>
<name>A0A0R1S058_9LACO</name>
<dbReference type="GO" id="GO:0016747">
    <property type="term" value="F:acyltransferase activity, transferring groups other than amino-acyl groups"/>
    <property type="evidence" value="ECO:0007669"/>
    <property type="project" value="InterPro"/>
</dbReference>
<dbReference type="RefSeq" id="WP_147008596.1">
    <property type="nucleotide sequence ID" value="NZ_AZEY01000108.1"/>
</dbReference>
<dbReference type="Pfam" id="PF13302">
    <property type="entry name" value="Acetyltransf_3"/>
    <property type="match status" value="1"/>
</dbReference>
<dbReference type="Gene3D" id="3.40.630.30">
    <property type="match status" value="1"/>
</dbReference>
<organism evidence="2 3">
    <name type="scientific">Lentilactobacillus diolivorans DSM 14421</name>
    <dbReference type="NCBI Taxonomy" id="1423739"/>
    <lineage>
        <taxon>Bacteria</taxon>
        <taxon>Bacillati</taxon>
        <taxon>Bacillota</taxon>
        <taxon>Bacilli</taxon>
        <taxon>Lactobacillales</taxon>
        <taxon>Lactobacillaceae</taxon>
        <taxon>Lentilactobacillus</taxon>
    </lineage>
</organism>
<dbReference type="PANTHER" id="PTHR43415:SF4">
    <property type="entry name" value="N-ACETYLTRANSFERASE DOMAIN-CONTAINING PROTEIN"/>
    <property type="match status" value="1"/>
</dbReference>
<dbReference type="EMBL" id="AZEY01000108">
    <property type="protein sequence ID" value="KRL62524.1"/>
    <property type="molecule type" value="Genomic_DNA"/>
</dbReference>
<dbReference type="InterPro" id="IPR016181">
    <property type="entry name" value="Acyl_CoA_acyltransferase"/>
</dbReference>